<protein>
    <submittedName>
        <fullName evidence="2">Putative secreted protein</fullName>
    </submittedName>
</protein>
<organism evidence="2">
    <name type="scientific">Panstrongylus lignarius</name>
    <dbReference type="NCBI Taxonomy" id="156445"/>
    <lineage>
        <taxon>Eukaryota</taxon>
        <taxon>Metazoa</taxon>
        <taxon>Ecdysozoa</taxon>
        <taxon>Arthropoda</taxon>
        <taxon>Hexapoda</taxon>
        <taxon>Insecta</taxon>
        <taxon>Pterygota</taxon>
        <taxon>Neoptera</taxon>
        <taxon>Paraneoptera</taxon>
        <taxon>Hemiptera</taxon>
        <taxon>Heteroptera</taxon>
        <taxon>Panheteroptera</taxon>
        <taxon>Cimicomorpha</taxon>
        <taxon>Reduviidae</taxon>
        <taxon>Triatominae</taxon>
        <taxon>Panstrongylus</taxon>
    </lineage>
</organism>
<sequence>MTLLNLLVQTVYLVFIYCCIYQIRADNLNNSLENSKDVSTNEDSPSNRLSEDSDFTFSALSPSDFQPKITRLYKNKKFTNGNKKESNGNYANQ</sequence>
<feature type="compositionally biased region" description="Polar residues" evidence="1">
    <location>
        <begin position="32"/>
        <end position="48"/>
    </location>
</feature>
<feature type="region of interest" description="Disordered" evidence="1">
    <location>
        <begin position="32"/>
        <end position="55"/>
    </location>
</feature>
<evidence type="ECO:0000313" key="2">
    <source>
        <dbReference type="EMBL" id="JAW15085.1"/>
    </source>
</evidence>
<name>A0A224XRE0_9HEMI</name>
<dbReference type="AlphaFoldDB" id="A0A224XRE0"/>
<dbReference type="EMBL" id="GFTR01001341">
    <property type="protein sequence ID" value="JAW15085.1"/>
    <property type="molecule type" value="Transcribed_RNA"/>
</dbReference>
<proteinExistence type="predicted"/>
<evidence type="ECO:0000256" key="1">
    <source>
        <dbReference type="SAM" id="MobiDB-lite"/>
    </source>
</evidence>
<accession>A0A224XRE0</accession>
<reference evidence="2" key="1">
    <citation type="journal article" date="2018" name="PLoS Negl. Trop. Dis.">
        <title>An insight into the salivary gland and fat body transcriptome of Panstrongylus lignarius (Hemiptera: Heteroptera), the main vector of Chagas disease in Peru.</title>
        <authorList>
            <person name="Nevoa J.C."/>
            <person name="Mendes M.T."/>
            <person name="da Silva M.V."/>
            <person name="Soares S.C."/>
            <person name="Oliveira C.J.F."/>
            <person name="Ribeiro J.M.C."/>
        </authorList>
    </citation>
    <scope>NUCLEOTIDE SEQUENCE</scope>
</reference>